<feature type="signal peptide" evidence="5">
    <location>
        <begin position="1"/>
        <end position="20"/>
    </location>
</feature>
<gene>
    <name evidence="7" type="ORF">ACJMK2_035830</name>
</gene>
<protein>
    <recommendedName>
        <fullName evidence="6">EF-hand domain-containing protein</fullName>
    </recommendedName>
</protein>
<feature type="compositionally biased region" description="Low complexity" evidence="4">
    <location>
        <begin position="28"/>
        <end position="47"/>
    </location>
</feature>
<keyword evidence="1 5" id="KW-0732">Signal</keyword>
<accession>A0ABD3WFA8</accession>
<feature type="domain" description="EF-hand" evidence="6">
    <location>
        <begin position="106"/>
        <end position="188"/>
    </location>
</feature>
<dbReference type="AlphaFoldDB" id="A0ABD3WFA8"/>
<dbReference type="InterPro" id="IPR052110">
    <property type="entry name" value="MCFD2-like"/>
</dbReference>
<keyword evidence="3" id="KW-0106">Calcium</keyword>
<dbReference type="InterPro" id="IPR018247">
    <property type="entry name" value="EF_Hand_1_Ca_BS"/>
</dbReference>
<sequence>MKVTVGVLYICLSLISSTYQQVPGVNPNQYQQQQVPQPPSGSHQQPPQGGGYQQPQHGGGHHQEHQTGEGQYVHKFGQEEFHDAEHIKEHLKEVVDKPKEQMTDEELEFHYFKLHDYDNNNKLDGTEITKAITHFHSEEDEKKDGDQNNKENKKVVTDEELINIVDLVLKEDDLNNDGYIEYVEFIAAQRRARGN</sequence>
<dbReference type="InterPro" id="IPR002048">
    <property type="entry name" value="EF_hand_dom"/>
</dbReference>
<dbReference type="Gene3D" id="1.10.238.10">
    <property type="entry name" value="EF-hand"/>
    <property type="match status" value="1"/>
</dbReference>
<dbReference type="Proteomes" id="UP001634394">
    <property type="component" value="Unassembled WGS sequence"/>
</dbReference>
<dbReference type="PANTHER" id="PTHR23104:SF1">
    <property type="entry name" value="EF-HAND DOMAIN-CONTAINING PROTEIN"/>
    <property type="match status" value="1"/>
</dbReference>
<dbReference type="InterPro" id="IPR011992">
    <property type="entry name" value="EF-hand-dom_pair"/>
</dbReference>
<dbReference type="PANTHER" id="PTHR23104">
    <property type="entry name" value="MULTIPLE COAGULATION FACTOR DEFICIENCY PROTEIN 2 NEURAL STEM CELL DERIVED NEURONAL SURVIVAL PROTEIN"/>
    <property type="match status" value="1"/>
</dbReference>
<evidence type="ECO:0000256" key="2">
    <source>
        <dbReference type="ARBA" id="ARBA00022737"/>
    </source>
</evidence>
<evidence type="ECO:0000256" key="1">
    <source>
        <dbReference type="ARBA" id="ARBA00022729"/>
    </source>
</evidence>
<reference evidence="7 8" key="1">
    <citation type="submission" date="2024-11" db="EMBL/GenBank/DDBJ databases">
        <title>Chromosome-level genome assembly of the freshwater bivalve Anodonta woodiana.</title>
        <authorList>
            <person name="Chen X."/>
        </authorList>
    </citation>
    <scope>NUCLEOTIDE SEQUENCE [LARGE SCALE GENOMIC DNA]</scope>
    <source>
        <strain evidence="7">MN2024</strain>
        <tissue evidence="7">Gills</tissue>
    </source>
</reference>
<dbReference type="Pfam" id="PF13499">
    <property type="entry name" value="EF-hand_7"/>
    <property type="match status" value="1"/>
</dbReference>
<evidence type="ECO:0000313" key="8">
    <source>
        <dbReference type="Proteomes" id="UP001634394"/>
    </source>
</evidence>
<dbReference type="SUPFAM" id="SSF47473">
    <property type="entry name" value="EF-hand"/>
    <property type="match status" value="1"/>
</dbReference>
<dbReference type="PROSITE" id="PS00018">
    <property type="entry name" value="EF_HAND_1"/>
    <property type="match status" value="2"/>
</dbReference>
<evidence type="ECO:0000259" key="6">
    <source>
        <dbReference type="Pfam" id="PF13499"/>
    </source>
</evidence>
<name>A0ABD3WFA8_SINWO</name>
<organism evidence="7 8">
    <name type="scientific">Sinanodonta woodiana</name>
    <name type="common">Chinese pond mussel</name>
    <name type="synonym">Anodonta woodiana</name>
    <dbReference type="NCBI Taxonomy" id="1069815"/>
    <lineage>
        <taxon>Eukaryota</taxon>
        <taxon>Metazoa</taxon>
        <taxon>Spiralia</taxon>
        <taxon>Lophotrochozoa</taxon>
        <taxon>Mollusca</taxon>
        <taxon>Bivalvia</taxon>
        <taxon>Autobranchia</taxon>
        <taxon>Heteroconchia</taxon>
        <taxon>Palaeoheterodonta</taxon>
        <taxon>Unionida</taxon>
        <taxon>Unionoidea</taxon>
        <taxon>Unionidae</taxon>
        <taxon>Unioninae</taxon>
        <taxon>Sinanodonta</taxon>
    </lineage>
</organism>
<evidence type="ECO:0000256" key="4">
    <source>
        <dbReference type="SAM" id="MobiDB-lite"/>
    </source>
</evidence>
<evidence type="ECO:0000256" key="3">
    <source>
        <dbReference type="ARBA" id="ARBA00022837"/>
    </source>
</evidence>
<proteinExistence type="predicted"/>
<comment type="caution">
    <text evidence="7">The sequence shown here is derived from an EMBL/GenBank/DDBJ whole genome shotgun (WGS) entry which is preliminary data.</text>
</comment>
<evidence type="ECO:0000313" key="7">
    <source>
        <dbReference type="EMBL" id="KAL3872615.1"/>
    </source>
</evidence>
<feature type="region of interest" description="Disordered" evidence="4">
    <location>
        <begin position="28"/>
        <end position="67"/>
    </location>
</feature>
<keyword evidence="8" id="KW-1185">Reference proteome</keyword>
<keyword evidence="2" id="KW-0677">Repeat</keyword>
<evidence type="ECO:0000256" key="5">
    <source>
        <dbReference type="SAM" id="SignalP"/>
    </source>
</evidence>
<feature type="chain" id="PRO_5044843902" description="EF-hand domain-containing protein" evidence="5">
    <location>
        <begin position="21"/>
        <end position="195"/>
    </location>
</feature>
<dbReference type="EMBL" id="JBJQND010000006">
    <property type="protein sequence ID" value="KAL3872615.1"/>
    <property type="molecule type" value="Genomic_DNA"/>
</dbReference>